<feature type="region of interest" description="Disordered" evidence="1">
    <location>
        <begin position="552"/>
        <end position="582"/>
    </location>
</feature>
<reference evidence="2 3" key="1">
    <citation type="journal article" date="2019" name="Nat. Ecol. Evol.">
        <title>Megaphylogeny resolves global patterns of mushroom evolution.</title>
        <authorList>
            <person name="Varga T."/>
            <person name="Krizsan K."/>
            <person name="Foldi C."/>
            <person name="Dima B."/>
            <person name="Sanchez-Garcia M."/>
            <person name="Sanchez-Ramirez S."/>
            <person name="Szollosi G.J."/>
            <person name="Szarkandi J.G."/>
            <person name="Papp V."/>
            <person name="Albert L."/>
            <person name="Andreopoulos W."/>
            <person name="Angelini C."/>
            <person name="Antonin V."/>
            <person name="Barry K.W."/>
            <person name="Bougher N.L."/>
            <person name="Buchanan P."/>
            <person name="Buyck B."/>
            <person name="Bense V."/>
            <person name="Catcheside P."/>
            <person name="Chovatia M."/>
            <person name="Cooper J."/>
            <person name="Damon W."/>
            <person name="Desjardin D."/>
            <person name="Finy P."/>
            <person name="Geml J."/>
            <person name="Haridas S."/>
            <person name="Hughes K."/>
            <person name="Justo A."/>
            <person name="Karasinski D."/>
            <person name="Kautmanova I."/>
            <person name="Kiss B."/>
            <person name="Kocsube S."/>
            <person name="Kotiranta H."/>
            <person name="LaButti K.M."/>
            <person name="Lechner B.E."/>
            <person name="Liimatainen K."/>
            <person name="Lipzen A."/>
            <person name="Lukacs Z."/>
            <person name="Mihaltcheva S."/>
            <person name="Morgado L.N."/>
            <person name="Niskanen T."/>
            <person name="Noordeloos M.E."/>
            <person name="Ohm R.A."/>
            <person name="Ortiz-Santana B."/>
            <person name="Ovrebo C."/>
            <person name="Racz N."/>
            <person name="Riley R."/>
            <person name="Savchenko A."/>
            <person name="Shiryaev A."/>
            <person name="Soop K."/>
            <person name="Spirin V."/>
            <person name="Szebenyi C."/>
            <person name="Tomsovsky M."/>
            <person name="Tulloss R.E."/>
            <person name="Uehling J."/>
            <person name="Grigoriev I.V."/>
            <person name="Vagvolgyi C."/>
            <person name="Papp T."/>
            <person name="Martin F.M."/>
            <person name="Miettinen O."/>
            <person name="Hibbett D.S."/>
            <person name="Nagy L.G."/>
        </authorList>
    </citation>
    <scope>NUCLEOTIDE SEQUENCE [LARGE SCALE GENOMIC DNA]</scope>
    <source>
        <strain evidence="2 3">CBS 962.96</strain>
    </source>
</reference>
<evidence type="ECO:0000256" key="1">
    <source>
        <dbReference type="SAM" id="MobiDB-lite"/>
    </source>
</evidence>
<dbReference type="EMBL" id="ML179095">
    <property type="protein sequence ID" value="THV01077.1"/>
    <property type="molecule type" value="Genomic_DNA"/>
</dbReference>
<evidence type="ECO:0000313" key="3">
    <source>
        <dbReference type="Proteomes" id="UP000297245"/>
    </source>
</evidence>
<feature type="region of interest" description="Disordered" evidence="1">
    <location>
        <begin position="480"/>
        <end position="507"/>
    </location>
</feature>
<feature type="region of interest" description="Disordered" evidence="1">
    <location>
        <begin position="124"/>
        <end position="154"/>
    </location>
</feature>
<feature type="region of interest" description="Disordered" evidence="1">
    <location>
        <begin position="54"/>
        <end position="84"/>
    </location>
</feature>
<dbReference type="OrthoDB" id="2992919at2759"/>
<evidence type="ECO:0000313" key="2">
    <source>
        <dbReference type="EMBL" id="THV01077.1"/>
    </source>
</evidence>
<sequence length="601" mass="66015">MTTLFPLSSLPPFPSNICPKTTERENTSVVGRSHGSPRLVKTPLVRSTPSTLWQVTPKENTDPRVEPHSDKKSTCNKQQRQSTLEPIGSERRQHLRHQQQHQQHHLVFNSTVSQKPNMMTIQTTALDPPVLKSKPKLEEPFKPDSELDSSSSELIPNRDSSFTWAGNGPGFTNMGLLTSPLPPSLTSNRQTVSKPIITLPLHHQRRRRPTLLRSNGGHGSSFSGSSCLSSQFPSPSSSSSSPSCFNYPNSLSLPELGFPEEQEEESGGGGVFIFDDLSPLISISSSSSSSFSPPLSSSYTPLDPTTTTTTTSPTKLSISQYTSLLRTLRSKNPSYPKMPSMLNPLRQRAPYMFQVGVEPNTRNPYCGLSWNFQKPLYCYRKQQHKSFGNGNGNGSLKSDRSCRGWNGNGNGNNNKVSGKGDGDGGLMRSRSACTQSNRNLRETSYISSGDHHHCVPCKRDTLCKRLLIAKYWRMRDQATAAAEDRMQSVPRDVGDSSDEEQEHDHLSLDVDEDGDVRMRGSGYMNDVDLDLGGPNDPDVVVDITSSLAEELKRTRTKARARTSMSMSMSMNATTTTTTRRPLLKSTHGRDRVVGGGGGGGV</sequence>
<feature type="region of interest" description="Disordered" evidence="1">
    <location>
        <begin position="388"/>
        <end position="425"/>
    </location>
</feature>
<name>A0A4S8MES3_DENBC</name>
<feature type="region of interest" description="Disordered" evidence="1">
    <location>
        <begin position="198"/>
        <end position="234"/>
    </location>
</feature>
<feature type="compositionally biased region" description="Polar residues" evidence="1">
    <location>
        <begin position="75"/>
        <end position="84"/>
    </location>
</feature>
<feature type="region of interest" description="Disordered" evidence="1">
    <location>
        <begin position="1"/>
        <end position="42"/>
    </location>
</feature>
<organism evidence="2 3">
    <name type="scientific">Dendrothele bispora (strain CBS 962.96)</name>
    <dbReference type="NCBI Taxonomy" id="1314807"/>
    <lineage>
        <taxon>Eukaryota</taxon>
        <taxon>Fungi</taxon>
        <taxon>Dikarya</taxon>
        <taxon>Basidiomycota</taxon>
        <taxon>Agaricomycotina</taxon>
        <taxon>Agaricomycetes</taxon>
        <taxon>Agaricomycetidae</taxon>
        <taxon>Agaricales</taxon>
        <taxon>Agaricales incertae sedis</taxon>
        <taxon>Dendrothele</taxon>
    </lineage>
</organism>
<accession>A0A4S8MES3</accession>
<dbReference type="Proteomes" id="UP000297245">
    <property type="component" value="Unassembled WGS sequence"/>
</dbReference>
<proteinExistence type="predicted"/>
<dbReference type="AlphaFoldDB" id="A0A4S8MES3"/>
<feature type="compositionally biased region" description="Basic and acidic residues" evidence="1">
    <location>
        <begin position="59"/>
        <end position="73"/>
    </location>
</feature>
<keyword evidence="3" id="KW-1185">Reference proteome</keyword>
<feature type="compositionally biased region" description="Low complexity" evidence="1">
    <location>
        <begin position="561"/>
        <end position="580"/>
    </location>
</feature>
<gene>
    <name evidence="2" type="ORF">K435DRAFT_422792</name>
</gene>
<feature type="region of interest" description="Disordered" evidence="1">
    <location>
        <begin position="285"/>
        <end position="314"/>
    </location>
</feature>
<feature type="compositionally biased region" description="Low complexity" evidence="1">
    <location>
        <begin position="220"/>
        <end position="234"/>
    </location>
</feature>
<feature type="compositionally biased region" description="Basic and acidic residues" evidence="1">
    <location>
        <begin position="135"/>
        <end position="145"/>
    </location>
</feature>
<protein>
    <submittedName>
        <fullName evidence="2">Uncharacterized protein</fullName>
    </submittedName>
</protein>